<evidence type="ECO:0000313" key="2">
    <source>
        <dbReference type="Proteomes" id="UP000294489"/>
    </source>
</evidence>
<dbReference type="EMBL" id="SOEC01000014">
    <property type="protein sequence ID" value="TDX26923.1"/>
    <property type="molecule type" value="Genomic_DNA"/>
</dbReference>
<evidence type="ECO:0000313" key="1">
    <source>
        <dbReference type="EMBL" id="TDX26923.1"/>
    </source>
</evidence>
<dbReference type="AlphaFoldDB" id="A0A4V3GTI4"/>
<name>A0A4V3GTI4_9GAMM</name>
<comment type="caution">
    <text evidence="1">The sequence shown here is derived from an EMBL/GenBank/DDBJ whole genome shotgun (WGS) entry which is preliminary data.</text>
</comment>
<gene>
    <name evidence="1" type="ORF">DFO67_1145</name>
</gene>
<protein>
    <submittedName>
        <fullName evidence="1">Uncharacterized protein</fullName>
    </submittedName>
</protein>
<organism evidence="1 2">
    <name type="scientific">Modicisalibacter xianhensis</name>
    <dbReference type="NCBI Taxonomy" id="442341"/>
    <lineage>
        <taxon>Bacteria</taxon>
        <taxon>Pseudomonadati</taxon>
        <taxon>Pseudomonadota</taxon>
        <taxon>Gammaproteobacteria</taxon>
        <taxon>Oceanospirillales</taxon>
        <taxon>Halomonadaceae</taxon>
        <taxon>Modicisalibacter</taxon>
    </lineage>
</organism>
<dbReference type="Proteomes" id="UP000294489">
    <property type="component" value="Unassembled WGS sequence"/>
</dbReference>
<accession>A0A4V3GTI4</accession>
<reference evidence="1 2" key="1">
    <citation type="submission" date="2019-03" db="EMBL/GenBank/DDBJ databases">
        <title>Freshwater and sediment microbial communities from various areas in North America, analyzing microbe dynamics in response to fracking.</title>
        <authorList>
            <person name="Lamendella R."/>
        </authorList>
    </citation>
    <scope>NUCLEOTIDE SEQUENCE [LARGE SCALE GENOMIC DNA]</scope>
    <source>
        <strain evidence="1 2">6_TX</strain>
    </source>
</reference>
<proteinExistence type="predicted"/>
<sequence length="87" mass="9816">MQYATDKAGECSECIGAYGKGVTMLKCPDCESFGVYAVKRHWWQRLANLPHRYECHDCGRFSSKAELIEERGVLQYPTSLSVGPRKA</sequence>